<feature type="transmembrane region" description="Helical" evidence="1">
    <location>
        <begin position="193"/>
        <end position="214"/>
    </location>
</feature>
<feature type="transmembrane region" description="Helical" evidence="1">
    <location>
        <begin position="45"/>
        <end position="62"/>
    </location>
</feature>
<name>A0ABY7TZZ0_9SPHN</name>
<protein>
    <submittedName>
        <fullName evidence="2">CDP-alcohol phosphatidyltransferase family protein</fullName>
    </submittedName>
</protein>
<evidence type="ECO:0000313" key="2">
    <source>
        <dbReference type="EMBL" id="WCT77364.1"/>
    </source>
</evidence>
<dbReference type="InterPro" id="IPR000462">
    <property type="entry name" value="CDP-OH_P_trans"/>
</dbReference>
<keyword evidence="1" id="KW-0472">Membrane</keyword>
<proteinExistence type="predicted"/>
<dbReference type="InterPro" id="IPR043130">
    <property type="entry name" value="CDP-OH_PTrfase_TM_dom"/>
</dbReference>
<keyword evidence="3" id="KW-1185">Reference proteome</keyword>
<reference evidence="2 3" key="1">
    <citation type="submission" date="2023-02" db="EMBL/GenBank/DDBJ databases">
        <title>Genome sequence of Novosphingobium humi KACC 19094.</title>
        <authorList>
            <person name="Kim S."/>
            <person name="Heo J."/>
            <person name="Kwon S.-W."/>
        </authorList>
    </citation>
    <scope>NUCLEOTIDE SEQUENCE [LARGE SCALE GENOMIC DNA]</scope>
    <source>
        <strain evidence="2 3">KACC 19094</strain>
    </source>
</reference>
<sequence length="232" mass="26042">MTRETKDAAGVTDQRFNESFLAGQERRLLYAIAPRLPQWVTPNQLTGFGVFGAFVVMMGYIFSRWDMAWLWLSNFGLLLHWFGDSLDGTVARLRKIERPRYGFYLDQVIDTIGSLMISLGIGFCPAARMDLSLLVLAVFFMLSIQVYVRNIVDREFHVAVGGLGPTEMRLGILGMNIGILLFGRWMIPGLPFPVSWLDATMVLTCAGLLILLVAQMREHLGRLACEEAAGFK</sequence>
<feature type="transmembrane region" description="Helical" evidence="1">
    <location>
        <begin position="168"/>
        <end position="187"/>
    </location>
</feature>
<dbReference type="Pfam" id="PF01066">
    <property type="entry name" value="CDP-OH_P_transf"/>
    <property type="match status" value="1"/>
</dbReference>
<accession>A0ABY7TZZ0</accession>
<evidence type="ECO:0000256" key="1">
    <source>
        <dbReference type="SAM" id="Phobius"/>
    </source>
</evidence>
<evidence type="ECO:0000313" key="3">
    <source>
        <dbReference type="Proteomes" id="UP001218231"/>
    </source>
</evidence>
<dbReference type="Gene3D" id="1.20.120.1760">
    <property type="match status" value="1"/>
</dbReference>
<feature type="transmembrane region" description="Helical" evidence="1">
    <location>
        <begin position="129"/>
        <end position="148"/>
    </location>
</feature>
<dbReference type="Proteomes" id="UP001218231">
    <property type="component" value="Chromosome"/>
</dbReference>
<gene>
    <name evidence="2" type="ORF">PQ457_15830</name>
</gene>
<dbReference type="EMBL" id="CP117417">
    <property type="protein sequence ID" value="WCT77364.1"/>
    <property type="molecule type" value="Genomic_DNA"/>
</dbReference>
<keyword evidence="1" id="KW-1133">Transmembrane helix</keyword>
<keyword evidence="1" id="KW-0812">Transmembrane</keyword>
<organism evidence="2 3">
    <name type="scientific">Novosphingobium humi</name>
    <dbReference type="NCBI Taxonomy" id="2282397"/>
    <lineage>
        <taxon>Bacteria</taxon>
        <taxon>Pseudomonadati</taxon>
        <taxon>Pseudomonadota</taxon>
        <taxon>Alphaproteobacteria</taxon>
        <taxon>Sphingomonadales</taxon>
        <taxon>Sphingomonadaceae</taxon>
        <taxon>Novosphingobium</taxon>
    </lineage>
</organism>
<dbReference type="RefSeq" id="WP_273617741.1">
    <property type="nucleotide sequence ID" value="NZ_CP103868.1"/>
</dbReference>